<gene>
    <name evidence="2" type="ORF">ENS15_01000</name>
</gene>
<name>A0A7C3NCX3_UNCW3</name>
<feature type="transmembrane region" description="Helical" evidence="1">
    <location>
        <begin position="88"/>
        <end position="109"/>
    </location>
</feature>
<organism evidence="2">
    <name type="scientific">candidate division WOR-3 bacterium</name>
    <dbReference type="NCBI Taxonomy" id="2052148"/>
    <lineage>
        <taxon>Bacteria</taxon>
        <taxon>Bacteria division WOR-3</taxon>
    </lineage>
</organism>
<comment type="caution">
    <text evidence="2">The sequence shown here is derived from an EMBL/GenBank/DDBJ whole genome shotgun (WGS) entry which is preliminary data.</text>
</comment>
<dbReference type="AlphaFoldDB" id="A0A7C3NCX3"/>
<evidence type="ECO:0008006" key="3">
    <source>
        <dbReference type="Google" id="ProtNLM"/>
    </source>
</evidence>
<feature type="transmembrane region" description="Helical" evidence="1">
    <location>
        <begin position="154"/>
        <end position="170"/>
    </location>
</feature>
<feature type="transmembrane region" description="Helical" evidence="1">
    <location>
        <begin position="129"/>
        <end position="148"/>
    </location>
</feature>
<evidence type="ECO:0000256" key="1">
    <source>
        <dbReference type="SAM" id="Phobius"/>
    </source>
</evidence>
<sequence>MELYLNFVKNYPLISSFIQFAILGFLGEVISHSLRRRLKSIGNPFQIFLKILAWGILGIIIKMGFIGSKGSLKALIENNLFFKIKEGSFFYALSLSVLTNTFFGPQMMLFHRIEENLIMGKKDFKGIEFSLISLLWFWIPAHTFTFLLPKDYQIGIAAVWSIVLGIILSIKK</sequence>
<protein>
    <recommendedName>
        <fullName evidence="3">Mpv17/PMP22 family protein</fullName>
    </recommendedName>
</protein>
<evidence type="ECO:0000313" key="2">
    <source>
        <dbReference type="EMBL" id="HFK23222.1"/>
    </source>
</evidence>
<feature type="transmembrane region" description="Helical" evidence="1">
    <location>
        <begin position="12"/>
        <end position="30"/>
    </location>
</feature>
<dbReference type="EMBL" id="DSTT01000001">
    <property type="protein sequence ID" value="HFK23222.1"/>
    <property type="molecule type" value="Genomic_DNA"/>
</dbReference>
<reference evidence="2" key="1">
    <citation type="journal article" date="2020" name="mSystems">
        <title>Genome- and Community-Level Interaction Insights into Carbon Utilization and Element Cycling Functions of Hydrothermarchaeota in Hydrothermal Sediment.</title>
        <authorList>
            <person name="Zhou Z."/>
            <person name="Liu Y."/>
            <person name="Xu W."/>
            <person name="Pan J."/>
            <person name="Luo Z.H."/>
            <person name="Li M."/>
        </authorList>
    </citation>
    <scope>NUCLEOTIDE SEQUENCE [LARGE SCALE GENOMIC DNA]</scope>
    <source>
        <strain evidence="2">SpSt-464</strain>
    </source>
</reference>
<keyword evidence="1" id="KW-0472">Membrane</keyword>
<feature type="transmembrane region" description="Helical" evidence="1">
    <location>
        <begin position="51"/>
        <end position="68"/>
    </location>
</feature>
<keyword evidence="1" id="KW-1133">Transmembrane helix</keyword>
<proteinExistence type="predicted"/>
<keyword evidence="1" id="KW-0812">Transmembrane</keyword>
<accession>A0A7C3NCX3</accession>